<sequence>MSSTLILLNNKRQVVNSQPNNGGVNLVDASSLGNPGSFFMLPPITARPTPIVDPGCSTFDGSTILLAASGAGPRGTDVVYRGHDFGEIL</sequence>
<name>K6YZQ9_9ALTE</name>
<dbReference type="RefSeq" id="WP_006012320.1">
    <property type="nucleotide sequence ID" value="NZ_AUAV01000011.1"/>
</dbReference>
<dbReference type="AlphaFoldDB" id="K6YZQ9"/>
<accession>K6YZQ9</accession>
<proteinExistence type="predicted"/>
<keyword evidence="2" id="KW-1185">Reference proteome</keyword>
<protein>
    <submittedName>
        <fullName evidence="1">Uncharacterized protein</fullName>
    </submittedName>
</protein>
<comment type="caution">
    <text evidence="1">The sequence shown here is derived from an EMBL/GenBank/DDBJ whole genome shotgun (WGS) entry which is preliminary data.</text>
</comment>
<reference evidence="2" key="1">
    <citation type="journal article" date="2014" name="Environ. Microbiol.">
        <title>Comparative genomics of the marine bacterial genus Glaciecola reveals the high degree of genomic diversity and genomic characteristic for cold adaptation.</title>
        <authorList>
            <person name="Qin Q.L."/>
            <person name="Xie B.B."/>
            <person name="Yu Y."/>
            <person name="Shu Y.L."/>
            <person name="Rong J.C."/>
            <person name="Zhang Y.J."/>
            <person name="Zhao D.L."/>
            <person name="Chen X.L."/>
            <person name="Zhang X.Y."/>
            <person name="Chen B."/>
            <person name="Zhou B.C."/>
            <person name="Zhang Y.Z."/>
        </authorList>
    </citation>
    <scope>NUCLEOTIDE SEQUENCE [LARGE SCALE GENOMIC DNA]</scope>
    <source>
        <strain evidence="2">ACAM 615</strain>
    </source>
</reference>
<dbReference type="Proteomes" id="UP000006251">
    <property type="component" value="Unassembled WGS sequence"/>
</dbReference>
<dbReference type="EMBL" id="BAEQ01000045">
    <property type="protein sequence ID" value="GAC29426.1"/>
    <property type="molecule type" value="Genomic_DNA"/>
</dbReference>
<organism evidence="1 2">
    <name type="scientific">Brumicola pallidula DSM 14239 = ACAM 615</name>
    <dbReference type="NCBI Taxonomy" id="1121922"/>
    <lineage>
        <taxon>Bacteria</taxon>
        <taxon>Pseudomonadati</taxon>
        <taxon>Pseudomonadota</taxon>
        <taxon>Gammaproteobacteria</taxon>
        <taxon>Alteromonadales</taxon>
        <taxon>Alteromonadaceae</taxon>
        <taxon>Brumicola</taxon>
    </lineage>
</organism>
<evidence type="ECO:0000313" key="2">
    <source>
        <dbReference type="Proteomes" id="UP000006251"/>
    </source>
</evidence>
<evidence type="ECO:0000313" key="1">
    <source>
        <dbReference type="EMBL" id="GAC29426.1"/>
    </source>
</evidence>
<gene>
    <name evidence="1" type="ORF">GPAL_2569</name>
</gene>